<organism evidence="1 2">
    <name type="scientific">Linum tenue</name>
    <dbReference type="NCBI Taxonomy" id="586396"/>
    <lineage>
        <taxon>Eukaryota</taxon>
        <taxon>Viridiplantae</taxon>
        <taxon>Streptophyta</taxon>
        <taxon>Embryophyta</taxon>
        <taxon>Tracheophyta</taxon>
        <taxon>Spermatophyta</taxon>
        <taxon>Magnoliopsida</taxon>
        <taxon>eudicotyledons</taxon>
        <taxon>Gunneridae</taxon>
        <taxon>Pentapetalae</taxon>
        <taxon>rosids</taxon>
        <taxon>fabids</taxon>
        <taxon>Malpighiales</taxon>
        <taxon>Linaceae</taxon>
        <taxon>Linum</taxon>
    </lineage>
</organism>
<keyword evidence="2" id="KW-1185">Reference proteome</keyword>
<protein>
    <recommendedName>
        <fullName evidence="3">Type 2 DNA topoisomerase 6 subunit B-like</fullName>
    </recommendedName>
</protein>
<dbReference type="GO" id="GO:0042138">
    <property type="term" value="P:meiotic DNA double-strand break formation"/>
    <property type="evidence" value="ECO:0007669"/>
    <property type="project" value="InterPro"/>
</dbReference>
<dbReference type="AlphaFoldDB" id="A0AAV0MN75"/>
<dbReference type="InterPro" id="IPR034566">
    <property type="entry name" value="MTOPVIB_plant"/>
</dbReference>
<sequence>PPSSALAHWRLLSSPSSPSPSIFPGIAATLCSLSPHRSAPFLLAVRSPTSSAERNPSFVRSLQIKTSSFLQKLLLSNPNLMAASSPPKLCCELISSAFQRCRVSAQLCRVSILLLAKSSLPDHSVLQISISDTGVGSSLEEFTGLSGSISSENWDGLLSVRTTSFSDKEIYNYKLNFRENNPDGMLAQLPSNLKNGVMFRHGIWDELFFGTEVCLSVSEGMDILVSEINSFLQKMLVLKIPYIATELVVEQEDAAGSRYEKVYPAIEENALTFPASTINHLQSGLEDYVLQHGNRLNQKCDSCLPSREQLKVGIASCSSDSHKTSGFTIETVIIVSETKTICTSDTCSPETEVMYYENFKPSSIGQSSIRAISSIDWKSYGLTLAGVMDQDGCFLLRWENLQANVHHAELSSRRKKTQPDRSLVRKAVTLAMNNLKERHPGLLLSKHALKIRSYAPDLARSIAGLITSSMDQGFREECFSLLGLQCGQIGSSTVEDCIKEKITSVIEVNDREPSKSKNAAATSLFGDAICLRDSNPERACMEDEDDLLENSTVQDYGYEVVDEDGDDYALME</sequence>
<evidence type="ECO:0000313" key="2">
    <source>
        <dbReference type="Proteomes" id="UP001154282"/>
    </source>
</evidence>
<dbReference type="Proteomes" id="UP001154282">
    <property type="component" value="Unassembled WGS sequence"/>
</dbReference>
<proteinExistence type="predicted"/>
<name>A0AAV0MN75_9ROSI</name>
<feature type="non-terminal residue" evidence="1">
    <location>
        <position position="1"/>
    </location>
</feature>
<dbReference type="GO" id="GO:0030674">
    <property type="term" value="F:protein-macromolecule adaptor activity"/>
    <property type="evidence" value="ECO:0007669"/>
    <property type="project" value="TreeGrafter"/>
</dbReference>
<evidence type="ECO:0000313" key="1">
    <source>
        <dbReference type="EMBL" id="CAI0447737.1"/>
    </source>
</evidence>
<comment type="caution">
    <text evidence="1">The sequence shown here is derived from an EMBL/GenBank/DDBJ whole genome shotgun (WGS) entry which is preliminary data.</text>
</comment>
<dbReference type="PANTHER" id="PTHR36722:SF1">
    <property type="entry name" value="TYPE 2 DNA TOPOISOMERASE 6 SUBUNIT B-LIKE"/>
    <property type="match status" value="1"/>
</dbReference>
<dbReference type="GO" id="GO:0000793">
    <property type="term" value="C:condensed chromosome"/>
    <property type="evidence" value="ECO:0007669"/>
    <property type="project" value="TreeGrafter"/>
</dbReference>
<evidence type="ECO:0008006" key="3">
    <source>
        <dbReference type="Google" id="ProtNLM"/>
    </source>
</evidence>
<reference evidence="1" key="1">
    <citation type="submission" date="2022-08" db="EMBL/GenBank/DDBJ databases">
        <authorList>
            <person name="Gutierrez-Valencia J."/>
        </authorList>
    </citation>
    <scope>NUCLEOTIDE SEQUENCE</scope>
</reference>
<gene>
    <name evidence="1" type="ORF">LITE_LOCUS29523</name>
</gene>
<dbReference type="GO" id="GO:0007131">
    <property type="term" value="P:reciprocal meiotic recombination"/>
    <property type="evidence" value="ECO:0007669"/>
    <property type="project" value="TreeGrafter"/>
</dbReference>
<dbReference type="PANTHER" id="PTHR36722">
    <property type="entry name" value="TYPE 2 DNA TOPOISOMERASE 6 SUBUNIT B-LIKE"/>
    <property type="match status" value="1"/>
</dbReference>
<accession>A0AAV0MN75</accession>
<dbReference type="EMBL" id="CAMGYJ010000007">
    <property type="protein sequence ID" value="CAI0447737.1"/>
    <property type="molecule type" value="Genomic_DNA"/>
</dbReference>